<keyword evidence="4" id="KW-0807">Transducer</keyword>
<keyword evidence="2" id="KW-0145">Chemotaxis</keyword>
<dbReference type="InterPro" id="IPR004090">
    <property type="entry name" value="Chemotax_Me-accpt_rcpt"/>
</dbReference>
<accession>A0A0B3SE86</accession>
<evidence type="ECO:0000313" key="7">
    <source>
        <dbReference type="EMBL" id="KHQ55021.1"/>
    </source>
</evidence>
<dbReference type="PROSITE" id="PS50111">
    <property type="entry name" value="CHEMOTAXIS_TRANSDUC_2"/>
    <property type="match status" value="1"/>
</dbReference>
<evidence type="ECO:0000259" key="6">
    <source>
        <dbReference type="PROSITE" id="PS50885"/>
    </source>
</evidence>
<dbReference type="InterPro" id="IPR051310">
    <property type="entry name" value="MCP_chemotaxis"/>
</dbReference>
<comment type="caution">
    <text evidence="7">The sequence shown here is derived from an EMBL/GenBank/DDBJ whole genome shotgun (WGS) entry which is preliminary data.</text>
</comment>
<dbReference type="SMART" id="SM00283">
    <property type="entry name" value="MA"/>
    <property type="match status" value="1"/>
</dbReference>
<name>A0A0B3SE86_9RHOB</name>
<evidence type="ECO:0000259" key="5">
    <source>
        <dbReference type="PROSITE" id="PS50111"/>
    </source>
</evidence>
<proteinExistence type="inferred from homology"/>
<dbReference type="FunFam" id="1.10.287.950:FF:000001">
    <property type="entry name" value="Methyl-accepting chemotaxis sensory transducer"/>
    <property type="match status" value="1"/>
</dbReference>
<dbReference type="Pfam" id="PF11563">
    <property type="entry name" value="Protoglobin"/>
    <property type="match status" value="1"/>
</dbReference>
<dbReference type="InterPro" id="IPR004089">
    <property type="entry name" value="MCPsignal_dom"/>
</dbReference>
<dbReference type="InterPro" id="IPR009050">
    <property type="entry name" value="Globin-like_sf"/>
</dbReference>
<dbReference type="InterPro" id="IPR044398">
    <property type="entry name" value="Globin-sensor_dom"/>
</dbReference>
<evidence type="ECO:0000256" key="1">
    <source>
        <dbReference type="ARBA" id="ARBA00004370"/>
    </source>
</evidence>
<reference evidence="7 8" key="1">
    <citation type="submission" date="2014-10" db="EMBL/GenBank/DDBJ databases">
        <title>Genome sequence of Ponticoccus sp. strain UMTAT08 isolated from clonal culture of toxic dinoflagellate Alexandrium tamiyavanichii.</title>
        <authorList>
            <person name="Gan H.Y."/>
            <person name="Muhd D.-D."/>
            <person name="Mohd Noor M.E."/>
            <person name="Yeong Y.S."/>
            <person name="Usup G."/>
        </authorList>
    </citation>
    <scope>NUCLEOTIDE SEQUENCE [LARGE SCALE GENOMIC DNA]</scope>
    <source>
        <strain evidence="7 8">UMTAT08</strain>
    </source>
</reference>
<dbReference type="OrthoDB" id="4514964at2"/>
<feature type="domain" description="Methyl-accepting transducer" evidence="5">
    <location>
        <begin position="220"/>
        <end position="449"/>
    </location>
</feature>
<dbReference type="CDD" id="cd01068">
    <property type="entry name" value="globin_sensor"/>
    <property type="match status" value="1"/>
</dbReference>
<dbReference type="SUPFAM" id="SSF46458">
    <property type="entry name" value="Globin-like"/>
    <property type="match status" value="1"/>
</dbReference>
<keyword evidence="8" id="KW-1185">Reference proteome</keyword>
<dbReference type="EMBL" id="JSUQ01000001">
    <property type="protein sequence ID" value="KHQ55021.1"/>
    <property type="molecule type" value="Genomic_DNA"/>
</dbReference>
<dbReference type="GO" id="GO:0020037">
    <property type="term" value="F:heme binding"/>
    <property type="evidence" value="ECO:0007669"/>
    <property type="project" value="InterPro"/>
</dbReference>
<dbReference type="STRING" id="561184.SAMN05216376_10357"/>
<dbReference type="Proteomes" id="UP000030960">
    <property type="component" value="Unassembled WGS sequence"/>
</dbReference>
<comment type="similarity">
    <text evidence="3">Belongs to the methyl-accepting chemotaxis (MCP) protein family.</text>
</comment>
<dbReference type="Gene3D" id="1.10.287.950">
    <property type="entry name" value="Methyl-accepting chemotaxis protein"/>
    <property type="match status" value="1"/>
</dbReference>
<dbReference type="PANTHER" id="PTHR43531">
    <property type="entry name" value="PROTEIN ICFG"/>
    <property type="match status" value="1"/>
</dbReference>
<organism evidence="7 8">
    <name type="scientific">Mameliella alba</name>
    <dbReference type="NCBI Taxonomy" id="561184"/>
    <lineage>
        <taxon>Bacteria</taxon>
        <taxon>Pseudomonadati</taxon>
        <taxon>Pseudomonadota</taxon>
        <taxon>Alphaproteobacteria</taxon>
        <taxon>Rhodobacterales</taxon>
        <taxon>Roseobacteraceae</taxon>
        <taxon>Mameliella</taxon>
    </lineage>
</organism>
<dbReference type="RefSeq" id="WP_043135926.1">
    <property type="nucleotide sequence ID" value="NZ_JSUQ01000001.1"/>
</dbReference>
<protein>
    <submittedName>
        <fullName evidence="7">Methyl-accepting chemotaxis protein</fullName>
    </submittedName>
</protein>
<dbReference type="PANTHER" id="PTHR43531:SF11">
    <property type="entry name" value="METHYL-ACCEPTING CHEMOTAXIS PROTEIN 3"/>
    <property type="match status" value="1"/>
</dbReference>
<dbReference type="GO" id="GO:0016020">
    <property type="term" value="C:membrane"/>
    <property type="evidence" value="ECO:0007669"/>
    <property type="project" value="UniProtKB-SubCell"/>
</dbReference>
<evidence type="ECO:0000256" key="4">
    <source>
        <dbReference type="PROSITE-ProRule" id="PRU00284"/>
    </source>
</evidence>
<dbReference type="Gene3D" id="1.10.490.10">
    <property type="entry name" value="Globins"/>
    <property type="match status" value="1"/>
</dbReference>
<dbReference type="SUPFAM" id="SSF58104">
    <property type="entry name" value="Methyl-accepting chemotaxis protein (MCP) signaling domain"/>
    <property type="match status" value="1"/>
</dbReference>
<dbReference type="PROSITE" id="PS50885">
    <property type="entry name" value="HAMP"/>
    <property type="match status" value="1"/>
</dbReference>
<dbReference type="InterPro" id="IPR039379">
    <property type="entry name" value="Protoglobin_sensor_dom"/>
</dbReference>
<sequence length="482" mass="51475">MTKDLQQKLSHFQLDGENAGLLREVGELLKPELDAVLTAFYKRAQANPDTAAFFDGPERMEYARNAQKKHWTRLLSGEFDTEYMASVDRIGRTHARIDLPLDTYMSAYSLATTDLVAALFKRIPRRKRSRLAIMVGVLTRAFALDIERVVETTFRILAEEQTAAFGHIDTAIEKLAQGDLTHVIPGPDSSDYPKRFDDVRRKLNGATENLRETMTQVTGTMSNLVKIIEEVSAAADDLSERTANQAASLEETAAAVHELTENVASSAKNTQEANQVAATASQTALEGARTVEEASGAMTRIQTSSDQITRIIGLIDDIAFQTNLLALNAGVEAARAGSAGSGFAVVAEEVRVLAGNASDAARQITELVSNSSKEVTSGVDLIDNAGRNLKAIVESFEKVSGLSAAIAAASSEQSTALSEVNSAVSQMDSVTQQNAAMVEQTTAAASIMRQNATEVAAALAGLKIGGTVAQRTPRPTAQSQAA</sequence>
<dbReference type="GO" id="GO:0004888">
    <property type="term" value="F:transmembrane signaling receptor activity"/>
    <property type="evidence" value="ECO:0007669"/>
    <property type="project" value="InterPro"/>
</dbReference>
<dbReference type="PRINTS" id="PR00260">
    <property type="entry name" value="CHEMTRNSDUCR"/>
</dbReference>
<dbReference type="Pfam" id="PF00015">
    <property type="entry name" value="MCPsignal"/>
    <property type="match status" value="1"/>
</dbReference>
<dbReference type="InterPro" id="IPR012292">
    <property type="entry name" value="Globin/Proto"/>
</dbReference>
<evidence type="ECO:0000256" key="3">
    <source>
        <dbReference type="ARBA" id="ARBA00029447"/>
    </source>
</evidence>
<evidence type="ECO:0000313" key="8">
    <source>
        <dbReference type="Proteomes" id="UP000030960"/>
    </source>
</evidence>
<evidence type="ECO:0000256" key="2">
    <source>
        <dbReference type="ARBA" id="ARBA00022500"/>
    </source>
</evidence>
<feature type="domain" description="HAMP" evidence="6">
    <location>
        <begin position="159"/>
        <end position="215"/>
    </location>
</feature>
<dbReference type="PATRIC" id="fig|1515334.3.peg.56"/>
<gene>
    <name evidence="7" type="ORF">OA50_00055</name>
</gene>
<comment type="subcellular location">
    <subcellularLocation>
        <location evidence="1">Membrane</location>
    </subcellularLocation>
</comment>
<dbReference type="AlphaFoldDB" id="A0A0B3SE86"/>
<dbReference type="GO" id="GO:0006935">
    <property type="term" value="P:chemotaxis"/>
    <property type="evidence" value="ECO:0007669"/>
    <property type="project" value="UniProtKB-KW"/>
</dbReference>
<dbReference type="InterPro" id="IPR003660">
    <property type="entry name" value="HAMP_dom"/>
</dbReference>
<dbReference type="GO" id="GO:0019825">
    <property type="term" value="F:oxygen binding"/>
    <property type="evidence" value="ECO:0007669"/>
    <property type="project" value="InterPro"/>
</dbReference>
<dbReference type="GO" id="GO:0007165">
    <property type="term" value="P:signal transduction"/>
    <property type="evidence" value="ECO:0007669"/>
    <property type="project" value="UniProtKB-KW"/>
</dbReference>